<feature type="region of interest" description="Disordered" evidence="2">
    <location>
        <begin position="19"/>
        <end position="66"/>
    </location>
</feature>
<dbReference type="Proteomes" id="UP000663866">
    <property type="component" value="Unassembled WGS sequence"/>
</dbReference>
<feature type="non-terminal residue" evidence="3">
    <location>
        <position position="1"/>
    </location>
</feature>
<keyword evidence="1" id="KW-0175">Coiled coil</keyword>
<keyword evidence="4" id="KW-1185">Reference proteome</keyword>
<accession>A0A820XNU2</accession>
<evidence type="ECO:0000256" key="1">
    <source>
        <dbReference type="SAM" id="Coils"/>
    </source>
</evidence>
<sequence length="155" mass="17173">DECYDWIYTSKVLLAELTSDESLVDTNPPKREVERPSAKDQSDWPDISSERRKDDDDTIGAEHVSFEAISRGGLTERRRLGRSGGDDDGASSIASKSAKLGFDALRTIAQLQQQLAEAEARAAGLQEKSMSLDVALRDANQRIQQLEANQHVEKK</sequence>
<comment type="caution">
    <text evidence="3">The sequence shown here is derived from an EMBL/GenBank/DDBJ whole genome shotgun (WGS) entry which is preliminary data.</text>
</comment>
<evidence type="ECO:0000256" key="2">
    <source>
        <dbReference type="SAM" id="MobiDB-lite"/>
    </source>
</evidence>
<feature type="compositionally biased region" description="Basic and acidic residues" evidence="2">
    <location>
        <begin position="28"/>
        <end position="55"/>
    </location>
</feature>
<dbReference type="AlphaFoldDB" id="A0A820XNU2"/>
<organism evidence="3 4">
    <name type="scientific">Rotaria magnacalcarata</name>
    <dbReference type="NCBI Taxonomy" id="392030"/>
    <lineage>
        <taxon>Eukaryota</taxon>
        <taxon>Metazoa</taxon>
        <taxon>Spiralia</taxon>
        <taxon>Gnathifera</taxon>
        <taxon>Rotifera</taxon>
        <taxon>Eurotatoria</taxon>
        <taxon>Bdelloidea</taxon>
        <taxon>Philodinida</taxon>
        <taxon>Philodinidae</taxon>
        <taxon>Rotaria</taxon>
    </lineage>
</organism>
<name>A0A820XNU2_9BILA</name>
<reference evidence="3" key="1">
    <citation type="submission" date="2021-02" db="EMBL/GenBank/DDBJ databases">
        <authorList>
            <person name="Nowell W R."/>
        </authorList>
    </citation>
    <scope>NUCLEOTIDE SEQUENCE</scope>
</reference>
<dbReference type="EMBL" id="CAJOBG010058338">
    <property type="protein sequence ID" value="CAF4534049.1"/>
    <property type="molecule type" value="Genomic_DNA"/>
</dbReference>
<evidence type="ECO:0000313" key="4">
    <source>
        <dbReference type="Proteomes" id="UP000663866"/>
    </source>
</evidence>
<protein>
    <submittedName>
        <fullName evidence="3">Uncharacterized protein</fullName>
    </submittedName>
</protein>
<feature type="coiled-coil region" evidence="1">
    <location>
        <begin position="108"/>
        <end position="149"/>
    </location>
</feature>
<evidence type="ECO:0000313" key="3">
    <source>
        <dbReference type="EMBL" id="CAF4534049.1"/>
    </source>
</evidence>
<gene>
    <name evidence="3" type="ORF">OVN521_LOCUS42449</name>
</gene>
<proteinExistence type="predicted"/>